<dbReference type="AlphaFoldDB" id="A0A0E9QH53"/>
<proteinExistence type="predicted"/>
<name>A0A0E9QH53_ANGAN</name>
<dbReference type="EMBL" id="GBXM01092902">
    <property type="protein sequence ID" value="JAH15675.1"/>
    <property type="molecule type" value="Transcribed_RNA"/>
</dbReference>
<sequence length="31" mass="3666">MWWAGSQVHTGIFAKTFTRKRLSDDQSPDWI</sequence>
<evidence type="ECO:0000313" key="1">
    <source>
        <dbReference type="EMBL" id="JAH15675.1"/>
    </source>
</evidence>
<protein>
    <submittedName>
        <fullName evidence="1">Uncharacterized protein</fullName>
    </submittedName>
</protein>
<organism evidence="1">
    <name type="scientific">Anguilla anguilla</name>
    <name type="common">European freshwater eel</name>
    <name type="synonym">Muraena anguilla</name>
    <dbReference type="NCBI Taxonomy" id="7936"/>
    <lineage>
        <taxon>Eukaryota</taxon>
        <taxon>Metazoa</taxon>
        <taxon>Chordata</taxon>
        <taxon>Craniata</taxon>
        <taxon>Vertebrata</taxon>
        <taxon>Euteleostomi</taxon>
        <taxon>Actinopterygii</taxon>
        <taxon>Neopterygii</taxon>
        <taxon>Teleostei</taxon>
        <taxon>Anguilliformes</taxon>
        <taxon>Anguillidae</taxon>
        <taxon>Anguilla</taxon>
    </lineage>
</organism>
<accession>A0A0E9QH53</accession>
<reference evidence="1" key="1">
    <citation type="submission" date="2014-11" db="EMBL/GenBank/DDBJ databases">
        <authorList>
            <person name="Amaro Gonzalez C."/>
        </authorList>
    </citation>
    <scope>NUCLEOTIDE SEQUENCE</scope>
</reference>
<reference evidence="1" key="2">
    <citation type="journal article" date="2015" name="Fish Shellfish Immunol.">
        <title>Early steps in the European eel (Anguilla anguilla)-Vibrio vulnificus interaction in the gills: Role of the RtxA13 toxin.</title>
        <authorList>
            <person name="Callol A."/>
            <person name="Pajuelo D."/>
            <person name="Ebbesson L."/>
            <person name="Teles M."/>
            <person name="MacKenzie S."/>
            <person name="Amaro C."/>
        </authorList>
    </citation>
    <scope>NUCLEOTIDE SEQUENCE</scope>
</reference>